<dbReference type="AlphaFoldDB" id="A0A6J7KHT7"/>
<feature type="region of interest" description="Disordered" evidence="1">
    <location>
        <begin position="1"/>
        <end position="26"/>
    </location>
</feature>
<gene>
    <name evidence="2" type="ORF">UFOPK3752_01948</name>
</gene>
<sequence length="147" mass="15756">MMWDGQMSPDSKQAPTMTPMPTNSGPSTRFDLTELVAGSWQLRPWPTAHADLDDLLAERFAAADASTRALEREARLEGWARGHLLGFAVREITTGASIAEVSVIVSEEDLASIDLWVRPGVTAAADVTQAAEVVRRWAVGGLGLALA</sequence>
<proteinExistence type="predicted"/>
<dbReference type="EMBL" id="CAFBND010000108">
    <property type="protein sequence ID" value="CAB4955690.1"/>
    <property type="molecule type" value="Genomic_DNA"/>
</dbReference>
<organism evidence="2">
    <name type="scientific">freshwater metagenome</name>
    <dbReference type="NCBI Taxonomy" id="449393"/>
    <lineage>
        <taxon>unclassified sequences</taxon>
        <taxon>metagenomes</taxon>
        <taxon>ecological metagenomes</taxon>
    </lineage>
</organism>
<accession>A0A6J7KHT7</accession>
<evidence type="ECO:0000256" key="1">
    <source>
        <dbReference type="SAM" id="MobiDB-lite"/>
    </source>
</evidence>
<protein>
    <submittedName>
        <fullName evidence="2">Unannotated protein</fullName>
    </submittedName>
</protein>
<reference evidence="2" key="1">
    <citation type="submission" date="2020-05" db="EMBL/GenBank/DDBJ databases">
        <authorList>
            <person name="Chiriac C."/>
            <person name="Salcher M."/>
            <person name="Ghai R."/>
            <person name="Kavagutti S V."/>
        </authorList>
    </citation>
    <scope>NUCLEOTIDE SEQUENCE</scope>
</reference>
<feature type="compositionally biased region" description="Polar residues" evidence="1">
    <location>
        <begin position="8"/>
        <end position="26"/>
    </location>
</feature>
<name>A0A6J7KHT7_9ZZZZ</name>
<evidence type="ECO:0000313" key="2">
    <source>
        <dbReference type="EMBL" id="CAB4955690.1"/>
    </source>
</evidence>